<dbReference type="Pfam" id="PF03761">
    <property type="entry name" value="DUF316"/>
    <property type="match status" value="2"/>
</dbReference>
<feature type="compositionally biased region" description="Low complexity" evidence="1">
    <location>
        <begin position="682"/>
        <end position="722"/>
    </location>
</feature>
<name>A0A2G5VNM0_9PELO</name>
<feature type="compositionally biased region" description="Low complexity" evidence="1">
    <location>
        <begin position="730"/>
        <end position="739"/>
    </location>
</feature>
<dbReference type="AlphaFoldDB" id="A0A2G5VNM0"/>
<dbReference type="Proteomes" id="UP000230233">
    <property type="component" value="Chromosome I"/>
</dbReference>
<sequence length="807" mass="91303">MRIREGVSVLLLATITTYSNPTISLVNQFLEMFWNRNTKFHQIILIGIFSILVGSDKPFKILSPDENQNRLKNCGKFQLLEFSPRQLTNNEIIIEDSFEKYKHLHKLVPFTGWWFNATAVIATATAISPYHIFTSSYVVLDEKKNWRYINQAAQCSSGSADLNVPPKVLEAFNHLPLTRARILNVCNSTSNQFNTNEDVSRKLMLAEIKHGNFSDYFCLSTKTTSKREDLLYSYGRSWTPDVYKLYNRQMKFDRYSDDKVITQGYRAKDDFANALVKQDFRKGWLMGIGMGAIGWSNAQENAYFYKVEYVQNKICSLAGICNVPIITTTTSTTTPSTTTTTTTQTPTTPSTSSEEPNTTISATSATMTQPKPSPTSISTRIPEDSEPRENPNRRLEMDVDEEYEEYLARKKESEKDYEDVDDDIVVSRDFFAKAGKPELPDNEFNKDNETILNDTGILKELVNYTGVWIDNPQSAFYATATAISPHHVLTSSYVVIDIEGKWRYTQKQAKCSSDSVDLDVPSEVLAVFNRSLRLAEARILNVCNSSNQLVEDFNRKLVLAEIKEGNLNNYFCLANEITSQHGDMLYSYGRAWDPNYYQLYVRKLTFDKFLHDIIVTKGYKAKDDFASALVEEKYGKHMVLGIGMGFKGQTTGEGQAWFYSIVKFQEKICALAGICDVPIITTTTSTTPPTTTTTTTTQTPTTPSTTSEKPNTTTSTASATIPLPKPSPTSIPSTILEPSEPQENSNRRLEIDVDEEYEEYLARKKESEKDYEDVDDDIVVSRDFFTKAGQRELSVFVLVLIIVMVFV</sequence>
<feature type="region of interest" description="Disordered" evidence="1">
    <location>
        <begin position="328"/>
        <end position="400"/>
    </location>
</feature>
<evidence type="ECO:0000313" key="2">
    <source>
        <dbReference type="EMBL" id="PIC53227.1"/>
    </source>
</evidence>
<feature type="compositionally biased region" description="Low complexity" evidence="1">
    <location>
        <begin position="328"/>
        <end position="359"/>
    </location>
</feature>
<dbReference type="PANTHER" id="PTHR34005">
    <property type="entry name" value="PROTEIN CBG15054-RELATED"/>
    <property type="match status" value="1"/>
</dbReference>
<dbReference type="EMBL" id="PDUG01000001">
    <property type="protein sequence ID" value="PIC53227.1"/>
    <property type="molecule type" value="Genomic_DNA"/>
</dbReference>
<feature type="compositionally biased region" description="Basic and acidic residues" evidence="1">
    <location>
        <begin position="381"/>
        <end position="397"/>
    </location>
</feature>
<feature type="region of interest" description="Disordered" evidence="1">
    <location>
        <begin position="682"/>
        <end position="751"/>
    </location>
</feature>
<evidence type="ECO:0000313" key="3">
    <source>
        <dbReference type="Proteomes" id="UP000230233"/>
    </source>
</evidence>
<protein>
    <submittedName>
        <fullName evidence="2">Uncharacterized protein</fullName>
    </submittedName>
</protein>
<evidence type="ECO:0000256" key="1">
    <source>
        <dbReference type="SAM" id="MobiDB-lite"/>
    </source>
</evidence>
<reference evidence="3" key="1">
    <citation type="submission" date="2017-10" db="EMBL/GenBank/DDBJ databases">
        <title>Rapid genome shrinkage in a self-fertile nematode reveals novel sperm competition proteins.</title>
        <authorList>
            <person name="Yin D."/>
            <person name="Schwarz E.M."/>
            <person name="Thomas C.G."/>
            <person name="Felde R.L."/>
            <person name="Korf I.F."/>
            <person name="Cutter A.D."/>
            <person name="Schartner C.M."/>
            <person name="Ralston E.J."/>
            <person name="Meyer B.J."/>
            <person name="Haag E.S."/>
        </authorList>
    </citation>
    <scope>NUCLEOTIDE SEQUENCE [LARGE SCALE GENOMIC DNA]</scope>
    <source>
        <strain evidence="3">JU1422</strain>
    </source>
</reference>
<gene>
    <name evidence="2" type="primary">Cnig_chr_I.g3020</name>
    <name evidence="2" type="ORF">B9Z55_003020</name>
</gene>
<accession>A0A2G5VNM0</accession>
<dbReference type="InterPro" id="IPR005514">
    <property type="entry name" value="DUF316"/>
</dbReference>
<proteinExistence type="predicted"/>
<comment type="caution">
    <text evidence="2">The sequence shown here is derived from an EMBL/GenBank/DDBJ whole genome shotgun (WGS) entry which is preliminary data.</text>
</comment>
<dbReference type="PANTHER" id="PTHR34005:SF1">
    <property type="entry name" value="PROTEIN CBG15054"/>
    <property type="match status" value="1"/>
</dbReference>
<feature type="compositionally biased region" description="Polar residues" evidence="1">
    <location>
        <begin position="360"/>
        <end position="379"/>
    </location>
</feature>
<keyword evidence="3" id="KW-1185">Reference proteome</keyword>
<organism evidence="2 3">
    <name type="scientific">Caenorhabditis nigoni</name>
    <dbReference type="NCBI Taxonomy" id="1611254"/>
    <lineage>
        <taxon>Eukaryota</taxon>
        <taxon>Metazoa</taxon>
        <taxon>Ecdysozoa</taxon>
        <taxon>Nematoda</taxon>
        <taxon>Chromadorea</taxon>
        <taxon>Rhabditida</taxon>
        <taxon>Rhabditina</taxon>
        <taxon>Rhabditomorpha</taxon>
        <taxon>Rhabditoidea</taxon>
        <taxon>Rhabditidae</taxon>
        <taxon>Peloderinae</taxon>
        <taxon>Caenorhabditis</taxon>
    </lineage>
</organism>